<dbReference type="CDD" id="cd21176">
    <property type="entry name" value="LPMO_auxiliary-like"/>
    <property type="match status" value="1"/>
</dbReference>
<accession>A0A409YDV2</accession>
<keyword evidence="7" id="KW-0449">Lipoprotein</keyword>
<evidence type="ECO:0000259" key="10">
    <source>
        <dbReference type="Pfam" id="PF20238"/>
    </source>
</evidence>
<evidence type="ECO:0000256" key="6">
    <source>
        <dbReference type="ARBA" id="ARBA00023180"/>
    </source>
</evidence>
<keyword evidence="4 9" id="KW-0732">Signal</keyword>
<gene>
    <name evidence="11" type="ORF">CVT24_006059</name>
</gene>
<comment type="subcellular location">
    <subcellularLocation>
        <location evidence="1">Cell membrane</location>
        <topology evidence="1">Lipid-anchor</topology>
        <topology evidence="1">GPI-anchor</topology>
    </subcellularLocation>
</comment>
<name>A0A409YDV2_9AGAR</name>
<dbReference type="PANTHER" id="PTHR34992:SF1">
    <property type="entry name" value="COPPER ACQUISITION FACTOR BIM1-LIKE DOMAIN-CONTAINING PROTEIN"/>
    <property type="match status" value="1"/>
</dbReference>
<evidence type="ECO:0000256" key="5">
    <source>
        <dbReference type="ARBA" id="ARBA00023136"/>
    </source>
</evidence>
<dbReference type="InterPro" id="IPR046530">
    <property type="entry name" value="BIM1-like_dom"/>
</dbReference>
<evidence type="ECO:0000256" key="7">
    <source>
        <dbReference type="ARBA" id="ARBA00023288"/>
    </source>
</evidence>
<dbReference type="InterPro" id="IPR046936">
    <property type="entry name" value="BIM1-like"/>
</dbReference>
<evidence type="ECO:0000256" key="8">
    <source>
        <dbReference type="SAM" id="MobiDB-lite"/>
    </source>
</evidence>
<keyword evidence="2" id="KW-1003">Cell membrane</keyword>
<evidence type="ECO:0000256" key="3">
    <source>
        <dbReference type="ARBA" id="ARBA00022622"/>
    </source>
</evidence>
<feature type="signal peptide" evidence="9">
    <location>
        <begin position="1"/>
        <end position="18"/>
    </location>
</feature>
<feature type="chain" id="PRO_5019121149" description="Copper acquisition factor BIM1-like domain-containing protein" evidence="9">
    <location>
        <begin position="19"/>
        <end position="212"/>
    </location>
</feature>
<dbReference type="InParanoid" id="A0A409YDV2"/>
<sequence>MQFSSLAFLACLFASANAHFRLLYPEPRGAFVAADEPKFCGGHTQVTTNRTVFPLSGGIFSIRTGHPEWTAGVMISTVANPNNFDNFTVDGQQQLVRGYAHEHDAGSFCMPLNISAANIPGVGDGSNVTIQVVFEGGDGNLYQCADLTLSANLTSVSDFTCENATDSSGGHGSHGTPSQTPAPTGAALGLSHEMSAYTAVFLGLVGVATALL</sequence>
<keyword evidence="12" id="KW-1185">Reference proteome</keyword>
<keyword evidence="6" id="KW-0325">Glycoprotein</keyword>
<evidence type="ECO:0000256" key="4">
    <source>
        <dbReference type="ARBA" id="ARBA00022729"/>
    </source>
</evidence>
<evidence type="ECO:0000256" key="9">
    <source>
        <dbReference type="SAM" id="SignalP"/>
    </source>
</evidence>
<dbReference type="EMBL" id="NHTK01001267">
    <property type="protein sequence ID" value="PPR01183.1"/>
    <property type="molecule type" value="Genomic_DNA"/>
</dbReference>
<keyword evidence="3" id="KW-0336">GPI-anchor</keyword>
<organism evidence="11 12">
    <name type="scientific">Panaeolus cyanescens</name>
    <dbReference type="NCBI Taxonomy" id="181874"/>
    <lineage>
        <taxon>Eukaryota</taxon>
        <taxon>Fungi</taxon>
        <taxon>Dikarya</taxon>
        <taxon>Basidiomycota</taxon>
        <taxon>Agaricomycotina</taxon>
        <taxon>Agaricomycetes</taxon>
        <taxon>Agaricomycetidae</taxon>
        <taxon>Agaricales</taxon>
        <taxon>Agaricineae</taxon>
        <taxon>Galeropsidaceae</taxon>
        <taxon>Panaeolus</taxon>
    </lineage>
</organism>
<dbReference type="OrthoDB" id="2146436at2759"/>
<dbReference type="Proteomes" id="UP000284842">
    <property type="component" value="Unassembled WGS sequence"/>
</dbReference>
<dbReference type="GO" id="GO:0098552">
    <property type="term" value="C:side of membrane"/>
    <property type="evidence" value="ECO:0007669"/>
    <property type="project" value="UniProtKB-KW"/>
</dbReference>
<evidence type="ECO:0000256" key="2">
    <source>
        <dbReference type="ARBA" id="ARBA00022475"/>
    </source>
</evidence>
<proteinExistence type="predicted"/>
<dbReference type="Pfam" id="PF20238">
    <property type="entry name" value="BIM1-like_dom"/>
    <property type="match status" value="1"/>
</dbReference>
<dbReference type="PANTHER" id="PTHR34992">
    <property type="entry name" value="HYPHAL ANASTAMOSIS-7 PROTEIN"/>
    <property type="match status" value="1"/>
</dbReference>
<evidence type="ECO:0000256" key="1">
    <source>
        <dbReference type="ARBA" id="ARBA00004609"/>
    </source>
</evidence>
<protein>
    <recommendedName>
        <fullName evidence="10">Copper acquisition factor BIM1-like domain-containing protein</fullName>
    </recommendedName>
</protein>
<comment type="caution">
    <text evidence="11">The sequence shown here is derived from an EMBL/GenBank/DDBJ whole genome shotgun (WGS) entry which is preliminary data.</text>
</comment>
<reference evidence="11 12" key="1">
    <citation type="journal article" date="2018" name="Evol. Lett.">
        <title>Horizontal gene cluster transfer increased hallucinogenic mushroom diversity.</title>
        <authorList>
            <person name="Reynolds H.T."/>
            <person name="Vijayakumar V."/>
            <person name="Gluck-Thaler E."/>
            <person name="Korotkin H.B."/>
            <person name="Matheny P.B."/>
            <person name="Slot J.C."/>
        </authorList>
    </citation>
    <scope>NUCLEOTIDE SEQUENCE [LARGE SCALE GENOMIC DNA]</scope>
    <source>
        <strain evidence="11 12">2629</strain>
    </source>
</reference>
<dbReference type="STRING" id="181874.A0A409YDV2"/>
<dbReference type="AlphaFoldDB" id="A0A409YDV2"/>
<evidence type="ECO:0000313" key="11">
    <source>
        <dbReference type="EMBL" id="PPR01183.1"/>
    </source>
</evidence>
<dbReference type="GO" id="GO:0005886">
    <property type="term" value="C:plasma membrane"/>
    <property type="evidence" value="ECO:0007669"/>
    <property type="project" value="UniProtKB-SubCell"/>
</dbReference>
<evidence type="ECO:0000313" key="12">
    <source>
        <dbReference type="Proteomes" id="UP000284842"/>
    </source>
</evidence>
<feature type="domain" description="Copper acquisition factor BIM1-like" evidence="10">
    <location>
        <begin position="17"/>
        <end position="166"/>
    </location>
</feature>
<feature type="region of interest" description="Disordered" evidence="8">
    <location>
        <begin position="164"/>
        <end position="186"/>
    </location>
</feature>
<keyword evidence="5" id="KW-0472">Membrane</keyword>